<accession>A0A8D5U7B8</accession>
<evidence type="ECO:0000256" key="1">
    <source>
        <dbReference type="ARBA" id="ARBA00022448"/>
    </source>
</evidence>
<keyword evidence="2" id="KW-0547">Nucleotide-binding</keyword>
<dbReference type="PANTHER" id="PTHR43553">
    <property type="entry name" value="HEAVY METAL TRANSPORTER"/>
    <property type="match status" value="1"/>
</dbReference>
<dbReference type="KEGG" id="csty:KN1_15950"/>
<evidence type="ECO:0000313" key="5">
    <source>
        <dbReference type="EMBL" id="BCU70298.1"/>
    </source>
</evidence>
<sequence>MELKDVDLIIHGVKVLHDISLAVVKGEKVGIVGYHGSGKTLLSEIIAGLRRPSSGRVLIDGKVDYVPQVPLFPPNYTVREVLGFAGEKSDDNRKIKDLSYIELKKLAFRLQLVKDPDYLLVDEFVGMENEVKEFRGGVILTSHKPSTIYDLVDFFIVLSRGKIVHVTGKKGLKFKVIKVIQDGGNKYQYYLENIADDTLEMRFRGKHKFETREVDIDEALLFLENGF</sequence>
<dbReference type="GeneID" id="66163315"/>
<dbReference type="RefSeq" id="WP_221286830.1">
    <property type="nucleotide sequence ID" value="NZ_AP024597.1"/>
</dbReference>
<dbReference type="InterPro" id="IPR050095">
    <property type="entry name" value="ECF_ABC_transporter_ATP-bd"/>
</dbReference>
<dbReference type="InterPro" id="IPR003593">
    <property type="entry name" value="AAA+_ATPase"/>
</dbReference>
<dbReference type="GO" id="GO:0043190">
    <property type="term" value="C:ATP-binding cassette (ABC) transporter complex"/>
    <property type="evidence" value="ECO:0007669"/>
    <property type="project" value="TreeGrafter"/>
</dbReference>
<dbReference type="Proteomes" id="UP000825123">
    <property type="component" value="Chromosome"/>
</dbReference>
<reference evidence="5 6" key="1">
    <citation type="submission" date="2021-04" db="EMBL/GenBank/DDBJ databases">
        <title>Complete genome sequence of Stygiolobus sp. KN-1.</title>
        <authorList>
            <person name="Nakamura K."/>
            <person name="Sakai H."/>
            <person name="Kurosawa N."/>
        </authorList>
    </citation>
    <scope>NUCLEOTIDE SEQUENCE [LARGE SCALE GENOMIC DNA]</scope>
    <source>
        <strain evidence="5 6">KN-1</strain>
    </source>
</reference>
<dbReference type="Pfam" id="PF00005">
    <property type="entry name" value="ABC_tran"/>
    <property type="match status" value="1"/>
</dbReference>
<dbReference type="Gene3D" id="3.40.50.300">
    <property type="entry name" value="P-loop containing nucleotide triphosphate hydrolases"/>
    <property type="match status" value="2"/>
</dbReference>
<evidence type="ECO:0000259" key="4">
    <source>
        <dbReference type="PROSITE" id="PS50893"/>
    </source>
</evidence>
<dbReference type="GO" id="GO:0042626">
    <property type="term" value="F:ATPase-coupled transmembrane transporter activity"/>
    <property type="evidence" value="ECO:0007669"/>
    <property type="project" value="TreeGrafter"/>
</dbReference>
<keyword evidence="3" id="KW-0067">ATP-binding</keyword>
<dbReference type="EMBL" id="AP024597">
    <property type="protein sequence ID" value="BCU70298.1"/>
    <property type="molecule type" value="Genomic_DNA"/>
</dbReference>
<organism evidence="5 6">
    <name type="scientific">Stygiolobus caldivivus</name>
    <dbReference type="NCBI Taxonomy" id="2824673"/>
    <lineage>
        <taxon>Archaea</taxon>
        <taxon>Thermoproteota</taxon>
        <taxon>Thermoprotei</taxon>
        <taxon>Sulfolobales</taxon>
        <taxon>Sulfolobaceae</taxon>
        <taxon>Stygiolobus</taxon>
    </lineage>
</organism>
<evidence type="ECO:0000256" key="3">
    <source>
        <dbReference type="ARBA" id="ARBA00022840"/>
    </source>
</evidence>
<protein>
    <recommendedName>
        <fullName evidence="4">ABC transporter domain-containing protein</fullName>
    </recommendedName>
</protein>
<dbReference type="InterPro" id="IPR027417">
    <property type="entry name" value="P-loop_NTPase"/>
</dbReference>
<dbReference type="SMART" id="SM00382">
    <property type="entry name" value="AAA"/>
    <property type="match status" value="1"/>
</dbReference>
<dbReference type="GO" id="GO:0016887">
    <property type="term" value="F:ATP hydrolysis activity"/>
    <property type="evidence" value="ECO:0007669"/>
    <property type="project" value="InterPro"/>
</dbReference>
<name>A0A8D5U7B8_9CREN</name>
<keyword evidence="6" id="KW-1185">Reference proteome</keyword>
<dbReference type="AlphaFoldDB" id="A0A8D5U7B8"/>
<keyword evidence="1" id="KW-0813">Transport</keyword>
<proteinExistence type="predicted"/>
<dbReference type="PROSITE" id="PS50893">
    <property type="entry name" value="ABC_TRANSPORTER_2"/>
    <property type="match status" value="1"/>
</dbReference>
<dbReference type="GO" id="GO:0005524">
    <property type="term" value="F:ATP binding"/>
    <property type="evidence" value="ECO:0007669"/>
    <property type="project" value="UniProtKB-KW"/>
</dbReference>
<feature type="domain" description="ABC transporter" evidence="4">
    <location>
        <begin position="1"/>
        <end position="202"/>
    </location>
</feature>
<dbReference type="SUPFAM" id="SSF52540">
    <property type="entry name" value="P-loop containing nucleoside triphosphate hydrolases"/>
    <property type="match status" value="1"/>
</dbReference>
<dbReference type="InterPro" id="IPR003439">
    <property type="entry name" value="ABC_transporter-like_ATP-bd"/>
</dbReference>
<evidence type="ECO:0000313" key="6">
    <source>
        <dbReference type="Proteomes" id="UP000825123"/>
    </source>
</evidence>
<gene>
    <name evidence="5" type="ORF">KN1_15950</name>
</gene>
<evidence type="ECO:0000256" key="2">
    <source>
        <dbReference type="ARBA" id="ARBA00022741"/>
    </source>
</evidence>